<sequence length="86" mass="8831">MKNKIVTIAAAVGLLAIAGCTVPAPYVSDFNGDSVDITVPLGAPVSSAYEMAAKTCNRAGKSKAELASSKPSGNYGDTEYLFLCLD</sequence>
<comment type="caution">
    <text evidence="2">The sequence shown here is derived from an EMBL/GenBank/DDBJ whole genome shotgun (WGS) entry which is preliminary data.</text>
</comment>
<evidence type="ECO:0000256" key="1">
    <source>
        <dbReference type="SAM" id="SignalP"/>
    </source>
</evidence>
<dbReference type="PROSITE" id="PS51257">
    <property type="entry name" value="PROKAR_LIPOPROTEIN"/>
    <property type="match status" value="1"/>
</dbReference>
<dbReference type="Proteomes" id="UP000294562">
    <property type="component" value="Unassembled WGS sequence"/>
</dbReference>
<accession>A0A4R6ATE8</accession>
<dbReference type="AlphaFoldDB" id="A0A4R6ATE8"/>
<evidence type="ECO:0000313" key="2">
    <source>
        <dbReference type="EMBL" id="TDL86902.1"/>
    </source>
</evidence>
<feature type="chain" id="PRO_5020536771" description="Lipoprotein" evidence="1">
    <location>
        <begin position="25"/>
        <end position="86"/>
    </location>
</feature>
<gene>
    <name evidence="2" type="ORF">E2L05_12435</name>
</gene>
<name>A0A4R6ATE8_9RHOB</name>
<keyword evidence="3" id="KW-1185">Reference proteome</keyword>
<feature type="signal peptide" evidence="1">
    <location>
        <begin position="1"/>
        <end position="24"/>
    </location>
</feature>
<proteinExistence type="predicted"/>
<keyword evidence="1" id="KW-0732">Signal</keyword>
<dbReference type="EMBL" id="SMZO01000027">
    <property type="protein sequence ID" value="TDL86902.1"/>
    <property type="molecule type" value="Genomic_DNA"/>
</dbReference>
<organism evidence="2 3">
    <name type="scientific">Meridianimarinicoccus aquatilis</name>
    <dbReference type="NCBI Taxonomy" id="2552766"/>
    <lineage>
        <taxon>Bacteria</taxon>
        <taxon>Pseudomonadati</taxon>
        <taxon>Pseudomonadota</taxon>
        <taxon>Alphaproteobacteria</taxon>
        <taxon>Rhodobacterales</taxon>
        <taxon>Paracoccaceae</taxon>
        <taxon>Meridianimarinicoccus</taxon>
    </lineage>
</organism>
<dbReference type="RefSeq" id="WP_133343234.1">
    <property type="nucleotide sequence ID" value="NZ_SMZO01000027.1"/>
</dbReference>
<evidence type="ECO:0008006" key="4">
    <source>
        <dbReference type="Google" id="ProtNLM"/>
    </source>
</evidence>
<protein>
    <recommendedName>
        <fullName evidence="4">Lipoprotein</fullName>
    </recommendedName>
</protein>
<evidence type="ECO:0000313" key="3">
    <source>
        <dbReference type="Proteomes" id="UP000294562"/>
    </source>
</evidence>
<reference evidence="2 3" key="1">
    <citation type="submission" date="2019-03" db="EMBL/GenBank/DDBJ databases">
        <title>Rhodobacteraceae bacterium SM1902, a new member of the family Rhodobacteraceae isolated from Yantai.</title>
        <authorList>
            <person name="Sun Y."/>
        </authorList>
    </citation>
    <scope>NUCLEOTIDE SEQUENCE [LARGE SCALE GENOMIC DNA]</scope>
    <source>
        <strain evidence="2 3">SM1902</strain>
    </source>
</reference>